<protein>
    <recommendedName>
        <fullName evidence="12">Citrate transporter-like domain-containing protein</fullName>
    </recommendedName>
</protein>
<dbReference type="AlphaFoldDB" id="R0HXB0"/>
<feature type="transmembrane region" description="Helical" evidence="11">
    <location>
        <begin position="585"/>
        <end position="603"/>
    </location>
</feature>
<sequence length="623" mass="67066">VITFAGRPVILSLSFFFFFFFFIFTTSISPSLSLFLWCFFFFPYQTLWCSPMAVFPIGSHFAPPHQLTKRHAIATSSPISISTRLPQNVSFSKVSASRLSRHSVLVRAEDKIRTSSSPPSLDDEPIDEDLMDSGSCDPICSVDEPSSSYFEANYQPKTDIIKALAILAAALTGTAAINHSWVAANQDIAMALLFGIGYAGIIFEESLAFNKSGIGLLMAVSLWVVRSIGAPSTEIAVLDLQHATAEVSEIVFFLLGAMTIVEIVDAHQGFKLVTDNITTRKPKTLLWVVGFVTFFLSSILDNLTSTIVMVSLLRKLVPQSEYRKLLGAVVVIAANAGGAWTPIGDVTTTMLWIHGQISTLPTMQDLFIPSAVSLAVPLALLSLTSEVNGKEQDSKDVLASEKMAPRGKLVFGVGLGALVFVPVFKALTGLPPYMGILLGLGVLWILTDAIHYGESERQKLKVPQALSRIDTQGALFFLGILLSVSSLEAAGILREIANYLDANIPNVELIASAIGVVSAIIDNVPLVAATMGMYDLTSFPQDSEFWQLIAFCAGTGGSMLVIGSAAGVAFMGMEKVDFFWYFRKVSGFAFAGYAAGIAAYLAVHNLHLSIPTTVAQIPFLPGS</sequence>
<feature type="transmembrane region" description="Helical" evidence="11">
    <location>
        <begin position="284"/>
        <end position="313"/>
    </location>
</feature>
<organism evidence="13 14">
    <name type="scientific">Capsella rubella</name>
    <dbReference type="NCBI Taxonomy" id="81985"/>
    <lineage>
        <taxon>Eukaryota</taxon>
        <taxon>Viridiplantae</taxon>
        <taxon>Streptophyta</taxon>
        <taxon>Embryophyta</taxon>
        <taxon>Tracheophyta</taxon>
        <taxon>Spermatophyta</taxon>
        <taxon>Magnoliopsida</taxon>
        <taxon>eudicotyledons</taxon>
        <taxon>Gunneridae</taxon>
        <taxon>Pentapetalae</taxon>
        <taxon>rosids</taxon>
        <taxon>malvids</taxon>
        <taxon>Brassicales</taxon>
        <taxon>Brassicaceae</taxon>
        <taxon>Camelineae</taxon>
        <taxon>Capsella</taxon>
    </lineage>
</organism>
<feature type="transmembrane region" description="Helical" evidence="11">
    <location>
        <begin position="513"/>
        <end position="536"/>
    </location>
</feature>
<keyword evidence="2" id="KW-0813">Transport</keyword>
<evidence type="ECO:0000256" key="11">
    <source>
        <dbReference type="SAM" id="Phobius"/>
    </source>
</evidence>
<evidence type="ECO:0000256" key="7">
    <source>
        <dbReference type="ARBA" id="ARBA00023065"/>
    </source>
</evidence>
<dbReference type="GO" id="GO:0006814">
    <property type="term" value="P:sodium ion transport"/>
    <property type="evidence" value="ECO:0007669"/>
    <property type="project" value="UniProtKB-KW"/>
</dbReference>
<evidence type="ECO:0000313" key="14">
    <source>
        <dbReference type="Proteomes" id="UP000029121"/>
    </source>
</evidence>
<keyword evidence="8 11" id="KW-0472">Membrane</keyword>
<dbReference type="KEGG" id="crb:17891627"/>
<feature type="domain" description="Citrate transporter-like" evidence="12">
    <location>
        <begin position="201"/>
        <end position="531"/>
    </location>
</feature>
<evidence type="ECO:0000256" key="6">
    <source>
        <dbReference type="ARBA" id="ARBA00023053"/>
    </source>
</evidence>
<dbReference type="NCBIfam" id="NF038006">
    <property type="entry name" value="NhaD_1"/>
    <property type="match status" value="1"/>
</dbReference>
<keyword evidence="7" id="KW-0406">Ion transport</keyword>
<dbReference type="Pfam" id="PF03600">
    <property type="entry name" value="CitMHS"/>
    <property type="match status" value="1"/>
</dbReference>
<evidence type="ECO:0000256" key="3">
    <source>
        <dbReference type="ARBA" id="ARBA00022449"/>
    </source>
</evidence>
<gene>
    <name evidence="13" type="ORF">CARUB_v10013221mg</name>
</gene>
<dbReference type="EMBL" id="KB870807">
    <property type="protein sequence ID" value="EOA30110.1"/>
    <property type="molecule type" value="Genomic_DNA"/>
</dbReference>
<dbReference type="PANTHER" id="PTHR43269">
    <property type="entry name" value="SODIUM/PROTON ANTIPORTER 1-RELATED"/>
    <property type="match status" value="1"/>
</dbReference>
<keyword evidence="14" id="KW-1185">Reference proteome</keyword>
<keyword evidence="4 11" id="KW-0812">Transmembrane</keyword>
<evidence type="ECO:0000256" key="2">
    <source>
        <dbReference type="ARBA" id="ARBA00022448"/>
    </source>
</evidence>
<evidence type="ECO:0000256" key="9">
    <source>
        <dbReference type="ARBA" id="ARBA00023201"/>
    </source>
</evidence>
<feature type="transmembrane region" description="Helical" evidence="11">
    <location>
        <begin position="548"/>
        <end position="573"/>
    </location>
</feature>
<evidence type="ECO:0000256" key="1">
    <source>
        <dbReference type="ARBA" id="ARBA00004141"/>
    </source>
</evidence>
<proteinExistence type="inferred from homology"/>
<dbReference type="GO" id="GO:0015297">
    <property type="term" value="F:antiporter activity"/>
    <property type="evidence" value="ECO:0007669"/>
    <property type="project" value="UniProtKB-KW"/>
</dbReference>
<dbReference type="Proteomes" id="UP000029121">
    <property type="component" value="Unassembled WGS sequence"/>
</dbReference>
<dbReference type="GO" id="GO:0016020">
    <property type="term" value="C:membrane"/>
    <property type="evidence" value="ECO:0007669"/>
    <property type="project" value="UniProtKB-SubCell"/>
</dbReference>
<dbReference type="PANTHER" id="PTHR43269:SF2">
    <property type="entry name" value="SODIUM_PROTON ANTIPORTER 1-RELATED"/>
    <property type="match status" value="1"/>
</dbReference>
<feature type="transmembrane region" description="Helical" evidence="11">
    <location>
        <begin position="474"/>
        <end position="493"/>
    </location>
</feature>
<keyword evidence="9" id="KW-0739">Sodium transport</keyword>
<evidence type="ECO:0000259" key="12">
    <source>
        <dbReference type="Pfam" id="PF03600"/>
    </source>
</evidence>
<accession>R0HXB0</accession>
<feature type="transmembrane region" description="Helical" evidence="11">
    <location>
        <begin position="325"/>
        <end position="343"/>
    </location>
</feature>
<comment type="subcellular location">
    <subcellularLocation>
        <location evidence="1">Membrane</location>
        <topology evidence="1">Multi-pass membrane protein</topology>
    </subcellularLocation>
</comment>
<keyword evidence="5 11" id="KW-1133">Transmembrane helix</keyword>
<feature type="transmembrane region" description="Helical" evidence="11">
    <location>
        <begin position="188"/>
        <end position="209"/>
    </location>
</feature>
<feature type="transmembrane region" description="Helical" evidence="11">
    <location>
        <begin position="163"/>
        <end position="182"/>
    </location>
</feature>
<feature type="non-terminal residue" evidence="13">
    <location>
        <position position="1"/>
    </location>
</feature>
<feature type="transmembrane region" description="Helical" evidence="11">
    <location>
        <begin position="15"/>
        <end position="42"/>
    </location>
</feature>
<keyword evidence="6" id="KW-0915">Sodium</keyword>
<evidence type="ECO:0000256" key="10">
    <source>
        <dbReference type="ARBA" id="ARBA00025753"/>
    </source>
</evidence>
<dbReference type="OrthoDB" id="2865258at2759"/>
<evidence type="ECO:0000313" key="13">
    <source>
        <dbReference type="EMBL" id="EOA30110.1"/>
    </source>
</evidence>
<keyword evidence="3" id="KW-0050">Antiport</keyword>
<dbReference type="STRING" id="81985.R0HXB0"/>
<feature type="transmembrane region" description="Helical" evidence="11">
    <location>
        <begin position="409"/>
        <end position="427"/>
    </location>
</feature>
<dbReference type="eggNOG" id="ENOG502QQAH">
    <property type="taxonomic scope" value="Eukaryota"/>
</dbReference>
<dbReference type="InterPro" id="IPR004680">
    <property type="entry name" value="Cit_transptr-like_dom"/>
</dbReference>
<evidence type="ECO:0000256" key="8">
    <source>
        <dbReference type="ARBA" id="ARBA00023136"/>
    </source>
</evidence>
<evidence type="ECO:0000256" key="5">
    <source>
        <dbReference type="ARBA" id="ARBA00022989"/>
    </source>
</evidence>
<name>R0HXB0_9BRAS</name>
<reference evidence="14" key="1">
    <citation type="journal article" date="2013" name="Nat. Genet.">
        <title>The Capsella rubella genome and the genomic consequences of rapid mating system evolution.</title>
        <authorList>
            <person name="Slotte T."/>
            <person name="Hazzouri K.M."/>
            <person name="Agren J.A."/>
            <person name="Koenig D."/>
            <person name="Maumus F."/>
            <person name="Guo Y.L."/>
            <person name="Steige K."/>
            <person name="Platts A.E."/>
            <person name="Escobar J.S."/>
            <person name="Newman L.K."/>
            <person name="Wang W."/>
            <person name="Mandakova T."/>
            <person name="Vello E."/>
            <person name="Smith L.M."/>
            <person name="Henz S.R."/>
            <person name="Steffen J."/>
            <person name="Takuno S."/>
            <person name="Brandvain Y."/>
            <person name="Coop G."/>
            <person name="Andolfatto P."/>
            <person name="Hu T.T."/>
            <person name="Blanchette M."/>
            <person name="Clark R.M."/>
            <person name="Quesneville H."/>
            <person name="Nordborg M."/>
            <person name="Gaut B.S."/>
            <person name="Lysak M.A."/>
            <person name="Jenkins J."/>
            <person name="Grimwood J."/>
            <person name="Chapman J."/>
            <person name="Prochnik S."/>
            <person name="Shu S."/>
            <person name="Rokhsar D."/>
            <person name="Schmutz J."/>
            <person name="Weigel D."/>
            <person name="Wright S.I."/>
        </authorList>
    </citation>
    <scope>NUCLEOTIDE SEQUENCE [LARGE SCALE GENOMIC DNA]</scope>
    <source>
        <strain evidence="14">cv. Monte Gargano</strain>
    </source>
</reference>
<dbReference type="InterPro" id="IPR045016">
    <property type="entry name" value="NhaD-like"/>
</dbReference>
<evidence type="ECO:0000256" key="4">
    <source>
        <dbReference type="ARBA" id="ARBA00022692"/>
    </source>
</evidence>
<comment type="similarity">
    <text evidence="10">Belongs to the NhaD Na(+)/H(+) (TC 2.A.62) antiporter family.</text>
</comment>